<protein>
    <submittedName>
        <fullName evidence="2">Activating signal cointegrator 1 complex subunit 1</fullName>
    </submittedName>
</protein>
<accession>A0AAW2ZDA9</accession>
<dbReference type="InterPro" id="IPR019510">
    <property type="entry name" value="AKAP7-like_phosphoesterase"/>
</dbReference>
<dbReference type="GO" id="GO:0005634">
    <property type="term" value="C:nucleus"/>
    <property type="evidence" value="ECO:0007669"/>
    <property type="project" value="TreeGrafter"/>
</dbReference>
<reference evidence="2 3" key="1">
    <citation type="submission" date="2024-03" db="EMBL/GenBank/DDBJ databases">
        <title>The Acrasis kona genome and developmental transcriptomes reveal deep origins of eukaryotic multicellular pathways.</title>
        <authorList>
            <person name="Sheikh S."/>
            <person name="Fu C.-J."/>
            <person name="Brown M.W."/>
            <person name="Baldauf S.L."/>
        </authorList>
    </citation>
    <scope>NUCLEOTIDE SEQUENCE [LARGE SCALE GENOMIC DNA]</scope>
    <source>
        <strain evidence="2 3">ATCC MYA-3509</strain>
    </source>
</reference>
<evidence type="ECO:0000259" key="1">
    <source>
        <dbReference type="Pfam" id="PF10469"/>
    </source>
</evidence>
<dbReference type="InterPro" id="IPR009210">
    <property type="entry name" value="ASCC1"/>
</dbReference>
<proteinExistence type="predicted"/>
<dbReference type="Proteomes" id="UP001431209">
    <property type="component" value="Unassembled WGS sequence"/>
</dbReference>
<dbReference type="GO" id="GO:0006355">
    <property type="term" value="P:regulation of DNA-templated transcription"/>
    <property type="evidence" value="ECO:0007669"/>
    <property type="project" value="TreeGrafter"/>
</dbReference>
<dbReference type="Pfam" id="PF10469">
    <property type="entry name" value="AKAP7_NLS"/>
    <property type="match status" value="1"/>
</dbReference>
<organism evidence="2 3">
    <name type="scientific">Acrasis kona</name>
    <dbReference type="NCBI Taxonomy" id="1008807"/>
    <lineage>
        <taxon>Eukaryota</taxon>
        <taxon>Discoba</taxon>
        <taxon>Heterolobosea</taxon>
        <taxon>Tetramitia</taxon>
        <taxon>Eutetramitia</taxon>
        <taxon>Acrasidae</taxon>
        <taxon>Acrasis</taxon>
    </lineage>
</organism>
<dbReference type="SUPFAM" id="SSF55144">
    <property type="entry name" value="LigT-like"/>
    <property type="match status" value="1"/>
</dbReference>
<comment type="caution">
    <text evidence="2">The sequence shown here is derived from an EMBL/GenBank/DDBJ whole genome shotgun (WGS) entry which is preliminary data.</text>
</comment>
<evidence type="ECO:0000313" key="2">
    <source>
        <dbReference type="EMBL" id="KAL0487302.1"/>
    </source>
</evidence>
<dbReference type="GO" id="GO:0006307">
    <property type="term" value="P:DNA alkylation repair"/>
    <property type="evidence" value="ECO:0007669"/>
    <property type="project" value="InterPro"/>
</dbReference>
<feature type="domain" description="A-kinase anchor protein 7-like phosphoesterase" evidence="1">
    <location>
        <begin position="14"/>
        <end position="231"/>
    </location>
</feature>
<dbReference type="Gene3D" id="3.90.1140.10">
    <property type="entry name" value="Cyclic phosphodiesterase"/>
    <property type="match status" value="1"/>
</dbReference>
<dbReference type="PANTHER" id="PTHR13360:SF1">
    <property type="entry name" value="ACTIVATING SIGNAL COINTEGRATOR 1 COMPLEX SUBUNIT 1"/>
    <property type="match status" value="1"/>
</dbReference>
<dbReference type="EMBL" id="JAOPGA020001330">
    <property type="protein sequence ID" value="KAL0487302.1"/>
    <property type="molecule type" value="Genomic_DNA"/>
</dbReference>
<dbReference type="PANTHER" id="PTHR13360">
    <property type="entry name" value="ACTIVATING SIGNAL COINTEGRATOR 1 COMPLEX SUBUNIT 1"/>
    <property type="match status" value="1"/>
</dbReference>
<evidence type="ECO:0000313" key="3">
    <source>
        <dbReference type="Proteomes" id="UP001431209"/>
    </source>
</evidence>
<dbReference type="AlphaFoldDB" id="A0AAW2ZDA9"/>
<gene>
    <name evidence="2" type="ORF">AKO1_012209</name>
</gene>
<sequence length="232" mass="27052">MLKRTVIMTKFVPYTHFLSLPMNNSLVIEDLKELYGDIRKLNKEFKEDSLYMKPEKFHLTLQMLRIKEDQKEAIIKVMDQTIKPYITQEFTENDFLSLSKVAVFNAAKAKSSRVLYLDADVNDASNKLHKLVSMIKQVLFKEGLIDEKDFNEEWTLHATIMNAKYREQHQRRLKLEKTKPTFDATPILTRFNSGHDKPSLLRIPLRTIELSSLTSGYNATGFYPCEHAISFN</sequence>
<dbReference type="InterPro" id="IPR009097">
    <property type="entry name" value="Cyclic_Pdiesterase"/>
</dbReference>
<name>A0AAW2ZDA9_9EUKA</name>
<keyword evidence="3" id="KW-1185">Reference proteome</keyword>